<evidence type="ECO:0000313" key="2">
    <source>
        <dbReference type="Proteomes" id="UP000238523"/>
    </source>
</evidence>
<dbReference type="AlphaFoldDB" id="A0A2K9Z615"/>
<proteinExistence type="predicted"/>
<evidence type="ECO:0000313" key="1">
    <source>
        <dbReference type="EMBL" id="AUW43551.1"/>
    </source>
</evidence>
<organism evidence="1 2">
    <name type="scientific">Rhizobium leguminosarum</name>
    <dbReference type="NCBI Taxonomy" id="384"/>
    <lineage>
        <taxon>Bacteria</taxon>
        <taxon>Pseudomonadati</taxon>
        <taxon>Pseudomonadota</taxon>
        <taxon>Alphaproteobacteria</taxon>
        <taxon>Hyphomicrobiales</taxon>
        <taxon>Rhizobiaceae</taxon>
        <taxon>Rhizobium/Agrobacterium group</taxon>
        <taxon>Rhizobium</taxon>
    </lineage>
</organism>
<dbReference type="Proteomes" id="UP000238523">
    <property type="component" value="Chromosome"/>
</dbReference>
<accession>A0A2K9Z615</accession>
<protein>
    <submittedName>
        <fullName evidence="1">Uncharacterized protein</fullName>
    </submittedName>
</protein>
<sequence>MRASSVASSRTAVVLPAPPLVFANVMTGMFGPRKEWCEPESLFYAPSEHRAVNSFFLIMVNKFERRAAKLQPVFFTSLKIGMPPERKRPGKPRFSRPVCWSALKSSEAIFE</sequence>
<name>A0A2K9Z615_RHILE</name>
<dbReference type="EMBL" id="CP025012">
    <property type="protein sequence ID" value="AUW43551.1"/>
    <property type="molecule type" value="Genomic_DNA"/>
</dbReference>
<reference evidence="1 2" key="1">
    <citation type="submission" date="2017-11" db="EMBL/GenBank/DDBJ databases">
        <title>Complete genome of Rhizobium leguminosarum Norway, an ineffective micro-symbiont.</title>
        <authorList>
            <person name="Hoffrichter A."/>
            <person name="Liang J."/>
            <person name="Brachmann A."/>
            <person name="Marin M."/>
        </authorList>
    </citation>
    <scope>NUCLEOTIDE SEQUENCE [LARGE SCALE GENOMIC DNA]</scope>
    <source>
        <strain evidence="1 2">Norway</strain>
    </source>
</reference>
<gene>
    <name evidence="1" type="ORF">CUJ84_Chr003211</name>
</gene>